<dbReference type="OrthoDB" id="6193541at2"/>
<sequence length="418" mass="49005">MKLSEFRTKLSQTANTHWFNEVTFNINYNHLDLNYDFKGLGNLYSYIIKQISGWEKKSNKLPTELSKSLEYFKFVQTRLITFINTFASEEKANSLDANFRSTSQQILNRSKEIFPFEAPETNFLINIHEEHPNYFKGAYTYLIGNLNENISIKQNFNGYLLAYEFSLKDTTKITERRNKEKSSLSRLRNEFENSIPELNNQLVEHLKESTEKYKEFGENLELFKADKEKTYSDWFINTKGDFENFNNESSNRLKELEDTYKEKLKLEEPAKYWSERAIKLKKQGWIALAVVVVLVLIVVYSLGQILWSAPEQIYESFFNGDRSAAIRWSIVYITLISFMAFSIKAITKVMFSSFHLARDCEERHTLTYFYLSLLKDSTVEKEDKKLIMQALFSRAETGLLKDDSSPTMPNDIIGRVLK</sequence>
<keyword evidence="4" id="KW-1185">Reference proteome</keyword>
<evidence type="ECO:0000313" key="3">
    <source>
        <dbReference type="EMBL" id="ANW96075.1"/>
    </source>
</evidence>
<evidence type="ECO:0000259" key="2">
    <source>
        <dbReference type="Pfam" id="PF19658"/>
    </source>
</evidence>
<accession>A0A1B1Y5M9</accession>
<dbReference type="KEGG" id="wfu:AXE80_07195"/>
<feature type="domain" description="DUF6161" evidence="2">
    <location>
        <begin position="179"/>
        <end position="406"/>
    </location>
</feature>
<protein>
    <recommendedName>
        <fullName evidence="2">DUF6161 domain-containing protein</fullName>
    </recommendedName>
</protein>
<keyword evidence="1" id="KW-0812">Transmembrane</keyword>
<keyword evidence="1" id="KW-0472">Membrane</keyword>
<organism evidence="3 4">
    <name type="scientific">Wenyingzhuangia fucanilytica</name>
    <dbReference type="NCBI Taxonomy" id="1790137"/>
    <lineage>
        <taxon>Bacteria</taxon>
        <taxon>Pseudomonadati</taxon>
        <taxon>Bacteroidota</taxon>
        <taxon>Flavobacteriia</taxon>
        <taxon>Flavobacteriales</taxon>
        <taxon>Flavobacteriaceae</taxon>
        <taxon>Wenyingzhuangia</taxon>
    </lineage>
</organism>
<feature type="transmembrane region" description="Helical" evidence="1">
    <location>
        <begin position="285"/>
        <end position="306"/>
    </location>
</feature>
<dbReference type="AlphaFoldDB" id="A0A1B1Y5M9"/>
<proteinExistence type="predicted"/>
<dbReference type="InterPro" id="IPR046159">
    <property type="entry name" value="DUF6161"/>
</dbReference>
<dbReference type="Pfam" id="PF19658">
    <property type="entry name" value="DUF6161"/>
    <property type="match status" value="1"/>
</dbReference>
<feature type="transmembrane region" description="Helical" evidence="1">
    <location>
        <begin position="326"/>
        <end position="346"/>
    </location>
</feature>
<evidence type="ECO:0000256" key="1">
    <source>
        <dbReference type="SAM" id="Phobius"/>
    </source>
</evidence>
<evidence type="ECO:0000313" key="4">
    <source>
        <dbReference type="Proteomes" id="UP000092967"/>
    </source>
</evidence>
<dbReference type="Proteomes" id="UP000092967">
    <property type="component" value="Chromosome"/>
</dbReference>
<dbReference type="STRING" id="1790137.AXE80_07195"/>
<gene>
    <name evidence="3" type="ORF">AXE80_07195</name>
</gene>
<dbReference type="RefSeq" id="WP_068825830.1">
    <property type="nucleotide sequence ID" value="NZ_CP014224.1"/>
</dbReference>
<name>A0A1B1Y5M9_9FLAO</name>
<reference evidence="3 4" key="1">
    <citation type="submission" date="2016-02" db="EMBL/GenBank/DDBJ databases">
        <authorList>
            <person name="Wen L."/>
            <person name="He K."/>
            <person name="Yang H."/>
        </authorList>
    </citation>
    <scope>NUCLEOTIDE SEQUENCE [LARGE SCALE GENOMIC DNA]</scope>
    <source>
        <strain evidence="3 4">CZ1127</strain>
    </source>
</reference>
<keyword evidence="1" id="KW-1133">Transmembrane helix</keyword>
<dbReference type="EMBL" id="CP014224">
    <property type="protein sequence ID" value="ANW96075.1"/>
    <property type="molecule type" value="Genomic_DNA"/>
</dbReference>